<keyword evidence="5" id="KW-1185">Reference proteome</keyword>
<evidence type="ECO:0000259" key="3">
    <source>
        <dbReference type="PROSITE" id="PS50977"/>
    </source>
</evidence>
<evidence type="ECO:0000256" key="1">
    <source>
        <dbReference type="ARBA" id="ARBA00023125"/>
    </source>
</evidence>
<protein>
    <submittedName>
        <fullName evidence="4">TetR/AcrR family transcriptional regulator</fullName>
    </submittedName>
</protein>
<accession>A0A9X2MQK0</accession>
<dbReference type="PROSITE" id="PS50977">
    <property type="entry name" value="HTH_TETR_2"/>
    <property type="match status" value="1"/>
</dbReference>
<feature type="domain" description="HTH tetR-type" evidence="3">
    <location>
        <begin position="5"/>
        <end position="65"/>
    </location>
</feature>
<dbReference type="GO" id="GO:0003677">
    <property type="term" value="F:DNA binding"/>
    <property type="evidence" value="ECO:0007669"/>
    <property type="project" value="UniProtKB-UniRule"/>
</dbReference>
<gene>
    <name evidence="4" type="ORF">NQZ67_09105</name>
</gene>
<dbReference type="EMBL" id="JANIPJ010000005">
    <property type="protein sequence ID" value="MCR2804033.1"/>
    <property type="molecule type" value="Genomic_DNA"/>
</dbReference>
<organism evidence="4 5">
    <name type="scientific">Paenibacillus soyae</name>
    <dbReference type="NCBI Taxonomy" id="2969249"/>
    <lineage>
        <taxon>Bacteria</taxon>
        <taxon>Bacillati</taxon>
        <taxon>Bacillota</taxon>
        <taxon>Bacilli</taxon>
        <taxon>Bacillales</taxon>
        <taxon>Paenibacillaceae</taxon>
        <taxon>Paenibacillus</taxon>
    </lineage>
</organism>
<reference evidence="4" key="1">
    <citation type="submission" date="2022-08" db="EMBL/GenBank/DDBJ databases">
        <title>The genomic sequence of strain Paenibacillus sp. SCIV0701.</title>
        <authorList>
            <person name="Zhao H."/>
        </authorList>
    </citation>
    <scope>NUCLEOTIDE SEQUENCE</scope>
    <source>
        <strain evidence="4">SCIV0701</strain>
    </source>
</reference>
<feature type="DNA-binding region" description="H-T-H motif" evidence="2">
    <location>
        <begin position="28"/>
        <end position="47"/>
    </location>
</feature>
<name>A0A9X2MQK0_9BACL</name>
<comment type="caution">
    <text evidence="4">The sequence shown here is derived from an EMBL/GenBank/DDBJ whole genome shotgun (WGS) entry which is preliminary data.</text>
</comment>
<dbReference type="RefSeq" id="WP_257444807.1">
    <property type="nucleotide sequence ID" value="NZ_JANIPJ010000005.1"/>
</dbReference>
<dbReference type="Proteomes" id="UP001141950">
    <property type="component" value="Unassembled WGS sequence"/>
</dbReference>
<proteinExistence type="predicted"/>
<evidence type="ECO:0000256" key="2">
    <source>
        <dbReference type="PROSITE-ProRule" id="PRU00335"/>
    </source>
</evidence>
<sequence length="184" mass="21677">MPKIIVTEEQWIELGMELFAAGGAEALVIESMAQKLACSKSSFYWYFSNRQAFIRRIVERWRERTTHQVIAASEQPIRAEEKVAALLMQMFSVTRKGDFLFYLRKLAGVDPAYREKLDEVEQARMDYARSLFMQLGMDNEEAGGKAWLLYHYYLGWYERHKLLLVTDEDVQHHMESIRKRLNLS</sequence>
<dbReference type="SUPFAM" id="SSF46689">
    <property type="entry name" value="Homeodomain-like"/>
    <property type="match status" value="1"/>
</dbReference>
<keyword evidence="1 2" id="KW-0238">DNA-binding</keyword>
<dbReference type="Pfam" id="PF00440">
    <property type="entry name" value="TetR_N"/>
    <property type="match status" value="1"/>
</dbReference>
<evidence type="ECO:0000313" key="4">
    <source>
        <dbReference type="EMBL" id="MCR2804033.1"/>
    </source>
</evidence>
<evidence type="ECO:0000313" key="5">
    <source>
        <dbReference type="Proteomes" id="UP001141950"/>
    </source>
</evidence>
<dbReference type="AlphaFoldDB" id="A0A9X2MQK0"/>
<dbReference type="InterPro" id="IPR001647">
    <property type="entry name" value="HTH_TetR"/>
</dbReference>
<dbReference type="Gene3D" id="1.10.357.10">
    <property type="entry name" value="Tetracycline Repressor, domain 2"/>
    <property type="match status" value="1"/>
</dbReference>
<dbReference type="InterPro" id="IPR009057">
    <property type="entry name" value="Homeodomain-like_sf"/>
</dbReference>